<keyword evidence="3" id="KW-1185">Reference proteome</keyword>
<dbReference type="InterPro" id="IPR036785">
    <property type="entry name" value="YkyA-like_sf"/>
</dbReference>
<dbReference type="SUPFAM" id="SSF140423">
    <property type="entry name" value="MW0975(SA0943)-like"/>
    <property type="match status" value="1"/>
</dbReference>
<evidence type="ECO:0000256" key="1">
    <source>
        <dbReference type="SAM" id="MobiDB-lite"/>
    </source>
</evidence>
<name>A0ABZ0KYV7_9BACL</name>
<dbReference type="RefSeq" id="WP_323692777.1">
    <property type="nucleotide sequence ID" value="NZ_CP116341.1"/>
</dbReference>
<dbReference type="Gene3D" id="1.20.120.570">
    <property type="entry name" value="YkyA-like"/>
    <property type="match status" value="1"/>
</dbReference>
<dbReference type="Pfam" id="PF10368">
    <property type="entry name" value="YkyA"/>
    <property type="match status" value="1"/>
</dbReference>
<dbReference type="Proteomes" id="UP001303532">
    <property type="component" value="Chromosome"/>
</dbReference>
<sequence length="212" mass="23904">MQKVLLVVPMCLLLLIGGCTEEKDAMQKELGSILTSVHENENKVMGYENQLANLEKKEQILFEKTVAFNIEDRELIESGVNRLTASLEERRELLSEEEAVIGEAEETAKRLDDLPSASSDEGTRSVAKLKTALSRRYELHHEVIGLYKELMESQNAVYELLIEENVKRVELEEATAAVNGQRAKLEDLIQVFNQSTLEVNGALKETQQVETE</sequence>
<feature type="region of interest" description="Disordered" evidence="1">
    <location>
        <begin position="105"/>
        <end position="125"/>
    </location>
</feature>
<accession>A0ABZ0KYV7</accession>
<gene>
    <name evidence="2" type="ORF">PGH26_04230</name>
</gene>
<reference evidence="2 3" key="1">
    <citation type="submission" date="2023-01" db="EMBL/GenBank/DDBJ databases">
        <title>Sporosarcina sp. nov., isolated from Korean tranditional fermented seafood 'Jeotgal'.</title>
        <authorList>
            <person name="Yang A.-I."/>
        </authorList>
    </citation>
    <scope>NUCLEOTIDE SEQUENCE [LARGE SCALE GENOMIC DNA]</scope>
    <source>
        <strain evidence="2 3">B2O-1</strain>
    </source>
</reference>
<evidence type="ECO:0000313" key="2">
    <source>
        <dbReference type="EMBL" id="WOV85145.1"/>
    </source>
</evidence>
<protein>
    <submittedName>
        <fullName evidence="2">YkyA family protein</fullName>
    </submittedName>
</protein>
<dbReference type="EMBL" id="CP116341">
    <property type="protein sequence ID" value="WOV85145.1"/>
    <property type="molecule type" value="Genomic_DNA"/>
</dbReference>
<dbReference type="PROSITE" id="PS51257">
    <property type="entry name" value="PROKAR_LIPOPROTEIN"/>
    <property type="match status" value="1"/>
</dbReference>
<dbReference type="InterPro" id="IPR019454">
    <property type="entry name" value="Lipoprot_YkyA-like"/>
</dbReference>
<proteinExistence type="predicted"/>
<organism evidence="2 3">
    <name type="scientific">Sporosarcina jeotgali</name>
    <dbReference type="NCBI Taxonomy" id="3020056"/>
    <lineage>
        <taxon>Bacteria</taxon>
        <taxon>Bacillati</taxon>
        <taxon>Bacillota</taxon>
        <taxon>Bacilli</taxon>
        <taxon>Bacillales</taxon>
        <taxon>Caryophanaceae</taxon>
        <taxon>Sporosarcina</taxon>
    </lineage>
</organism>
<evidence type="ECO:0000313" key="3">
    <source>
        <dbReference type="Proteomes" id="UP001303532"/>
    </source>
</evidence>